<evidence type="ECO:0000313" key="1">
    <source>
        <dbReference type="Proteomes" id="UP000095286"/>
    </source>
</evidence>
<organism evidence="1 2">
    <name type="scientific">Rhabditophanes sp. KR3021</name>
    <dbReference type="NCBI Taxonomy" id="114890"/>
    <lineage>
        <taxon>Eukaryota</taxon>
        <taxon>Metazoa</taxon>
        <taxon>Ecdysozoa</taxon>
        <taxon>Nematoda</taxon>
        <taxon>Chromadorea</taxon>
        <taxon>Rhabditida</taxon>
        <taxon>Tylenchina</taxon>
        <taxon>Panagrolaimomorpha</taxon>
        <taxon>Strongyloidoidea</taxon>
        <taxon>Alloionematidae</taxon>
        <taxon>Rhabditophanes</taxon>
    </lineage>
</organism>
<protein>
    <submittedName>
        <fullName evidence="2">G_PROTEIN_RECEP_F1_2 domain-containing protein</fullName>
    </submittedName>
</protein>
<reference evidence="2" key="1">
    <citation type="submission" date="2016-11" db="UniProtKB">
        <authorList>
            <consortium name="WormBaseParasite"/>
        </authorList>
    </citation>
    <scope>IDENTIFICATION</scope>
    <source>
        <strain evidence="2">KR3021</strain>
    </source>
</reference>
<dbReference type="Proteomes" id="UP000095286">
    <property type="component" value="Unplaced"/>
</dbReference>
<name>A0AC35TSH4_9BILA</name>
<proteinExistence type="predicted"/>
<accession>A0AC35TSH4</accession>
<sequence length="340" mass="39131">MFQINFSPSLLNEKYSCDGLSLEEWQAEGEPNLILGIVYASLGITFIILNIPIIRILSKKEYSNKSCLKIMLYISYIDCLALSVCAVVTGYLTIIGAVYCSNPKLIYISGFFGDFGWYSSNIIYLVLAFNRCLDVYNKQWAKYLFERNKTVVWLMMAFVYGLLMCLFTPPIIYSSKNSWAWFFNPFHLITKGHTTSDYINEAHSINNFVLIIGLIGLYTVFIMMIFYKFKNKQTTFTISKSQKSLLIQSTLICSMSLIAAFTYIIMNFINIGKYIIVPGQIGWIMTHCSGAISLYFFNKTIHNHIYKDFCPQFLKPYFEKTIKQTKATKKEGHTIPTQII</sequence>
<dbReference type="WBParaSite" id="RSKR_0000390316.1">
    <property type="protein sequence ID" value="RSKR_0000390316.1"/>
    <property type="gene ID" value="RSKR_0000390316"/>
</dbReference>
<evidence type="ECO:0000313" key="2">
    <source>
        <dbReference type="WBParaSite" id="RSKR_0000390316.1"/>
    </source>
</evidence>